<evidence type="ECO:0000256" key="1">
    <source>
        <dbReference type="ARBA" id="ARBA00006432"/>
    </source>
</evidence>
<dbReference type="GO" id="GO:0016405">
    <property type="term" value="F:CoA-ligase activity"/>
    <property type="evidence" value="ECO:0007669"/>
    <property type="project" value="TreeGrafter"/>
</dbReference>
<dbReference type="InterPro" id="IPR045851">
    <property type="entry name" value="AMP-bd_C_sf"/>
</dbReference>
<evidence type="ECO:0000256" key="2">
    <source>
        <dbReference type="ARBA" id="ARBA00022598"/>
    </source>
</evidence>
<feature type="domain" description="AMP-binding enzyme C-terminal" evidence="4">
    <location>
        <begin position="430"/>
        <end position="504"/>
    </location>
</feature>
<dbReference type="Pfam" id="PF13193">
    <property type="entry name" value="AMP-binding_C"/>
    <property type="match status" value="1"/>
</dbReference>
<gene>
    <name evidence="5" type="ORF">STSU_002295</name>
</gene>
<name>I2NAU1_STRT9</name>
<dbReference type="SUPFAM" id="SSF56801">
    <property type="entry name" value="Acetyl-CoA synthetase-like"/>
    <property type="match status" value="1"/>
</dbReference>
<dbReference type="Pfam" id="PF00501">
    <property type="entry name" value="AMP-binding"/>
    <property type="match status" value="1"/>
</dbReference>
<evidence type="ECO:0000259" key="4">
    <source>
        <dbReference type="Pfam" id="PF13193"/>
    </source>
</evidence>
<dbReference type="PANTHER" id="PTHR24096">
    <property type="entry name" value="LONG-CHAIN-FATTY-ACID--COA LIGASE"/>
    <property type="match status" value="1"/>
</dbReference>
<dbReference type="PROSITE" id="PS00455">
    <property type="entry name" value="AMP_BINDING"/>
    <property type="match status" value="1"/>
</dbReference>
<protein>
    <submittedName>
        <fullName evidence="5">Amide synthetase</fullName>
    </submittedName>
</protein>
<proteinExistence type="inferred from homology"/>
<dbReference type="InterPro" id="IPR042099">
    <property type="entry name" value="ANL_N_sf"/>
</dbReference>
<reference evidence="5 6" key="1">
    <citation type="journal article" date="2012" name="J. Bacteriol.">
        <title>Draft genome of Streptomyces tsukubaensis NRRL 18488, the producer of the clinically important immunosuppressant tacrolimus (FK506).</title>
        <authorList>
            <person name="Barreiro C."/>
            <person name="Prieto C."/>
            <person name="Sola-Landa A."/>
            <person name="Solera E."/>
            <person name="Martinez-Castro M."/>
            <person name="Perez-Redondo R."/>
            <person name="Garcia-Estrada C."/>
            <person name="Aparicio J.F."/>
            <person name="Fernandez-Martinez L.T."/>
            <person name="Santos-Aberturas J."/>
            <person name="Salehi-Najafabadi Z."/>
            <person name="Rodriguez-Garcia A."/>
            <person name="Tauch A."/>
            <person name="Martin J.F."/>
        </authorList>
    </citation>
    <scope>NUCLEOTIDE SEQUENCE [LARGE SCALE GENOMIC DNA]</scope>
    <source>
        <strain evidence="6">DSM 42081 / NBRC 108919 / NRRL 18488 / 9993</strain>
    </source>
</reference>
<dbReference type="AlphaFoldDB" id="I2NAU1"/>
<dbReference type="InterPro" id="IPR020845">
    <property type="entry name" value="AMP-binding_CS"/>
</dbReference>
<feature type="domain" description="AMP-dependent synthetase/ligase" evidence="3">
    <location>
        <begin position="17"/>
        <end position="378"/>
    </location>
</feature>
<dbReference type="Proteomes" id="UP000005940">
    <property type="component" value="Chromosome"/>
</dbReference>
<dbReference type="Gene3D" id="3.30.300.30">
    <property type="match status" value="1"/>
</dbReference>
<dbReference type="InterPro" id="IPR000873">
    <property type="entry name" value="AMP-dep_synth/lig_dom"/>
</dbReference>
<organism evidence="5 6">
    <name type="scientific">Streptomyces tsukubensis (strain DSM 42081 / NBRC 108919 / NRRL 18488 / 9993)</name>
    <dbReference type="NCBI Taxonomy" id="1114943"/>
    <lineage>
        <taxon>Bacteria</taxon>
        <taxon>Bacillati</taxon>
        <taxon>Actinomycetota</taxon>
        <taxon>Actinomycetes</taxon>
        <taxon>Kitasatosporales</taxon>
        <taxon>Streptomycetaceae</taxon>
        <taxon>Streptomyces</taxon>
    </lineage>
</organism>
<evidence type="ECO:0000313" key="5">
    <source>
        <dbReference type="EMBL" id="QKM66164.1"/>
    </source>
</evidence>
<evidence type="ECO:0000313" key="6">
    <source>
        <dbReference type="Proteomes" id="UP000005940"/>
    </source>
</evidence>
<keyword evidence="2" id="KW-0436">Ligase</keyword>
<comment type="similarity">
    <text evidence="1">Belongs to the ATP-dependent AMP-binding enzyme family.</text>
</comment>
<accession>I2NAU1</accession>
<dbReference type="InterPro" id="IPR025110">
    <property type="entry name" value="AMP-bd_C"/>
</dbReference>
<keyword evidence="6" id="KW-1185">Reference proteome</keyword>
<sequence length="516" mass="55565">MPSNETYVGQILEVISAEPEKVVLWWHDQTLTAAGLGVLVRSAAQGLRRCTEWSGRTTDAVVAVLTANNTAPTLVLRYAANLIGATVVHLHTTNAVDPGDRLVADAELKILRETGATHLAVDGANVASARALRDRLPTPLVLVGLGELGPDVVDLTAGDTDAFDLDDVEIRPDHPAVVTYTSGTTGEPKGIAVDFRTRNRFISAGLQMGWRSVYLSTMPLSHSSGATADDSLASGGSVILQDRFDADDALRAIQEHRITRMLVSPPHLYLLMDHPEVGSTDLSSLQMVTYLGCPASPERLADAVKIFGQVLIQVYGTSEAGFISMLSPADHLDARLRTTVGRPLPGWVRIRDVDDHHDMPAGETGEVCVQSPFTMKEYVGEPELTARTVRDGWVYTGDLGFLDSEGYLSLRGRMGEVMKTNGIKIHPVTVENAFLSHPDIAQACVFCVRDRDRIEYLHAAVVLREGATATVADLADHIRATISPKHVPAETTIRTELPLTGVGKPDKARLAAEAGS</sequence>
<dbReference type="Gene3D" id="3.40.50.12780">
    <property type="entry name" value="N-terminal domain of ligase-like"/>
    <property type="match status" value="1"/>
</dbReference>
<evidence type="ECO:0000259" key="3">
    <source>
        <dbReference type="Pfam" id="PF00501"/>
    </source>
</evidence>
<dbReference type="CDD" id="cd04433">
    <property type="entry name" value="AFD_class_I"/>
    <property type="match status" value="1"/>
</dbReference>
<dbReference type="RefSeq" id="WP_006344997.1">
    <property type="nucleotide sequence ID" value="NZ_CP029159.1"/>
</dbReference>
<dbReference type="PANTHER" id="PTHR24096:SF149">
    <property type="entry name" value="AMP-BINDING DOMAIN-CONTAINING PROTEIN-RELATED"/>
    <property type="match status" value="1"/>
</dbReference>
<dbReference type="EMBL" id="CP029159">
    <property type="protein sequence ID" value="QKM66164.1"/>
    <property type="molecule type" value="Genomic_DNA"/>
</dbReference>